<proteinExistence type="predicted"/>
<feature type="transmembrane region" description="Helical" evidence="2">
    <location>
        <begin position="190"/>
        <end position="210"/>
    </location>
</feature>
<gene>
    <name evidence="4" type="ORF">NEZAVI_LOCUS5901</name>
</gene>
<name>A0A9P0ML36_NEZVI</name>
<protein>
    <recommendedName>
        <fullName evidence="6">Chloride channel CLIC-like protein 1</fullName>
    </recommendedName>
</protein>
<feature type="region of interest" description="Disordered" evidence="1">
    <location>
        <begin position="50"/>
        <end position="71"/>
    </location>
</feature>
<keyword evidence="5" id="KW-1185">Reference proteome</keyword>
<evidence type="ECO:0000256" key="1">
    <source>
        <dbReference type="SAM" id="MobiDB-lite"/>
    </source>
</evidence>
<dbReference type="OrthoDB" id="6622084at2759"/>
<keyword evidence="2" id="KW-1133">Transmembrane helix</keyword>
<feature type="signal peptide" evidence="3">
    <location>
        <begin position="1"/>
        <end position="23"/>
    </location>
</feature>
<feature type="chain" id="PRO_5040439304" description="Chloride channel CLIC-like protein 1" evidence="3">
    <location>
        <begin position="24"/>
        <end position="539"/>
    </location>
</feature>
<feature type="transmembrane region" description="Helical" evidence="2">
    <location>
        <begin position="162"/>
        <end position="183"/>
    </location>
</feature>
<accession>A0A9P0ML36</accession>
<dbReference type="AlphaFoldDB" id="A0A9P0ML36"/>
<evidence type="ECO:0000313" key="5">
    <source>
        <dbReference type="Proteomes" id="UP001152798"/>
    </source>
</evidence>
<keyword evidence="2" id="KW-0472">Membrane</keyword>
<keyword evidence="3" id="KW-0732">Signal</keyword>
<sequence>MNFVIYSVLALFWLTYFSTVGDSDFFESSPQSENDWDSSRDFFGEYTVEENDPPLYRTDDFQSGRKDRSSRHYNNKEDLRYKAYLSRFINIFLSNAGFWDDVFEDGSKSLRVDLTLSKENFDILKHFGSDEEISLETLENSFRSMFNSKHNFYIETSVVMEYLKYAILIALLLAIVTFTVFVLRKISFKIPGISFILFISYIAVVFQGLLKQYEDISENIILKRMEFDNLGTPPKECFYSKMTFLEKMYVHIFKDDPCQRFLQSRKSVWYEMDLVSAFIKPFQSFFSTLCSILGEGSEQMIKPFVDRSPWPINILLEFLVTIMQLPLLFFGIFLIFIAFTPRSIYLKIPFLLSMATEKKDELNYNLSRKKSREESESRCSEGCIKNYVINKGGIVLLGNEDKQFPMDDKNFFGLNFVPQLKIKEPLIYKPNFCDTNLAIIKPEKGLSIQDSSLNINSQPHSFKTSHPTNDPLMNREAGYSEDIKSGSIINKQLAINKKKVKREHKKLTYVKKMNFKPSKRDLALKVAKESLDTFQYPEH</sequence>
<evidence type="ECO:0008006" key="6">
    <source>
        <dbReference type="Google" id="ProtNLM"/>
    </source>
</evidence>
<feature type="transmembrane region" description="Helical" evidence="2">
    <location>
        <begin position="314"/>
        <end position="339"/>
    </location>
</feature>
<evidence type="ECO:0000256" key="3">
    <source>
        <dbReference type="SAM" id="SignalP"/>
    </source>
</evidence>
<feature type="compositionally biased region" description="Basic and acidic residues" evidence="1">
    <location>
        <begin position="57"/>
        <end position="67"/>
    </location>
</feature>
<dbReference type="Proteomes" id="UP001152798">
    <property type="component" value="Chromosome 3"/>
</dbReference>
<organism evidence="4 5">
    <name type="scientific">Nezara viridula</name>
    <name type="common">Southern green stink bug</name>
    <name type="synonym">Cimex viridulus</name>
    <dbReference type="NCBI Taxonomy" id="85310"/>
    <lineage>
        <taxon>Eukaryota</taxon>
        <taxon>Metazoa</taxon>
        <taxon>Ecdysozoa</taxon>
        <taxon>Arthropoda</taxon>
        <taxon>Hexapoda</taxon>
        <taxon>Insecta</taxon>
        <taxon>Pterygota</taxon>
        <taxon>Neoptera</taxon>
        <taxon>Paraneoptera</taxon>
        <taxon>Hemiptera</taxon>
        <taxon>Heteroptera</taxon>
        <taxon>Panheteroptera</taxon>
        <taxon>Pentatomomorpha</taxon>
        <taxon>Pentatomoidea</taxon>
        <taxon>Pentatomidae</taxon>
        <taxon>Pentatominae</taxon>
        <taxon>Nezara</taxon>
    </lineage>
</organism>
<evidence type="ECO:0000313" key="4">
    <source>
        <dbReference type="EMBL" id="CAH1395666.1"/>
    </source>
</evidence>
<keyword evidence="2" id="KW-0812">Transmembrane</keyword>
<dbReference type="EMBL" id="OV725079">
    <property type="protein sequence ID" value="CAH1395666.1"/>
    <property type="molecule type" value="Genomic_DNA"/>
</dbReference>
<evidence type="ECO:0000256" key="2">
    <source>
        <dbReference type="SAM" id="Phobius"/>
    </source>
</evidence>
<reference evidence="4" key="1">
    <citation type="submission" date="2022-01" db="EMBL/GenBank/DDBJ databases">
        <authorList>
            <person name="King R."/>
        </authorList>
    </citation>
    <scope>NUCLEOTIDE SEQUENCE</scope>
</reference>